<dbReference type="Proteomes" id="UP001157114">
    <property type="component" value="Unassembled WGS sequence"/>
</dbReference>
<dbReference type="PANTHER" id="PTHR32322:SF18">
    <property type="entry name" value="S-ADENOSYLMETHIONINE_S-ADENOSYLHOMOCYSTEINE TRANSPORTER"/>
    <property type="match status" value="1"/>
</dbReference>
<evidence type="ECO:0000256" key="3">
    <source>
        <dbReference type="ARBA" id="ARBA00022475"/>
    </source>
</evidence>
<feature type="transmembrane region" description="Helical" evidence="7">
    <location>
        <begin position="34"/>
        <end position="53"/>
    </location>
</feature>
<dbReference type="SUPFAM" id="SSF103481">
    <property type="entry name" value="Multidrug resistance efflux transporter EmrE"/>
    <property type="match status" value="2"/>
</dbReference>
<evidence type="ECO:0000256" key="5">
    <source>
        <dbReference type="ARBA" id="ARBA00022989"/>
    </source>
</evidence>
<dbReference type="InterPro" id="IPR050638">
    <property type="entry name" value="AA-Vitamin_Transporters"/>
</dbReference>
<keyword evidence="6 7" id="KW-0472">Membrane</keyword>
<feature type="transmembrane region" description="Helical" evidence="7">
    <location>
        <begin position="121"/>
        <end position="140"/>
    </location>
</feature>
<evidence type="ECO:0000256" key="7">
    <source>
        <dbReference type="SAM" id="Phobius"/>
    </source>
</evidence>
<gene>
    <name evidence="9" type="primary">yvbV_2</name>
    <name evidence="9" type="ORF">MU1_07820</name>
</gene>
<comment type="similarity">
    <text evidence="2">Belongs to the EamA transporter family.</text>
</comment>
<dbReference type="InterPro" id="IPR000620">
    <property type="entry name" value="EamA_dom"/>
</dbReference>
<dbReference type="Pfam" id="PF00892">
    <property type="entry name" value="EamA"/>
    <property type="match status" value="2"/>
</dbReference>
<feature type="transmembrane region" description="Helical" evidence="7">
    <location>
        <begin position="146"/>
        <end position="167"/>
    </location>
</feature>
<dbReference type="InterPro" id="IPR037185">
    <property type="entry name" value="EmrE-like"/>
</dbReference>
<organism evidence="9 10">
    <name type="scientific">Paenibacillus glycanilyticus</name>
    <dbReference type="NCBI Taxonomy" id="126569"/>
    <lineage>
        <taxon>Bacteria</taxon>
        <taxon>Bacillati</taxon>
        <taxon>Bacillota</taxon>
        <taxon>Bacilli</taxon>
        <taxon>Bacillales</taxon>
        <taxon>Paenibacillaceae</taxon>
        <taxon>Paenibacillus</taxon>
    </lineage>
</organism>
<evidence type="ECO:0000256" key="6">
    <source>
        <dbReference type="ARBA" id="ARBA00023136"/>
    </source>
</evidence>
<dbReference type="PANTHER" id="PTHR32322">
    <property type="entry name" value="INNER MEMBRANE TRANSPORTER"/>
    <property type="match status" value="1"/>
</dbReference>
<keyword evidence="4 7" id="KW-0812">Transmembrane</keyword>
<reference evidence="9 10" key="1">
    <citation type="submission" date="2023-03" db="EMBL/GenBank/DDBJ databases">
        <title>Draft genome sequence of the bacteria which degrade cell wall of Tricholomamatutake.</title>
        <authorList>
            <person name="Konishi Y."/>
            <person name="Fukuta Y."/>
            <person name="Shirasaka N."/>
        </authorList>
    </citation>
    <scope>NUCLEOTIDE SEQUENCE [LARGE SCALE GENOMIC DNA]</scope>
    <source>
        <strain evidence="10">mu1</strain>
    </source>
</reference>
<feature type="transmembrane region" description="Helical" evidence="7">
    <location>
        <begin position="212"/>
        <end position="231"/>
    </location>
</feature>
<feature type="transmembrane region" description="Helical" evidence="7">
    <location>
        <begin position="268"/>
        <end position="285"/>
    </location>
</feature>
<comment type="subcellular location">
    <subcellularLocation>
        <location evidence="1">Cell membrane</location>
        <topology evidence="1">Multi-pass membrane protein</topology>
    </subcellularLocation>
</comment>
<dbReference type="EMBL" id="BSSQ01000003">
    <property type="protein sequence ID" value="GLX66438.1"/>
    <property type="molecule type" value="Genomic_DNA"/>
</dbReference>
<evidence type="ECO:0000313" key="10">
    <source>
        <dbReference type="Proteomes" id="UP001157114"/>
    </source>
</evidence>
<evidence type="ECO:0000256" key="2">
    <source>
        <dbReference type="ARBA" id="ARBA00007362"/>
    </source>
</evidence>
<proteinExistence type="inferred from homology"/>
<feature type="transmembrane region" description="Helical" evidence="7">
    <location>
        <begin position="179"/>
        <end position="200"/>
    </location>
</feature>
<evidence type="ECO:0000313" key="9">
    <source>
        <dbReference type="EMBL" id="GLX66438.1"/>
    </source>
</evidence>
<comment type="caution">
    <text evidence="9">The sequence shown here is derived from an EMBL/GenBank/DDBJ whole genome shotgun (WGS) entry which is preliminary data.</text>
</comment>
<feature type="transmembrane region" description="Helical" evidence="7">
    <location>
        <begin position="65"/>
        <end position="82"/>
    </location>
</feature>
<keyword evidence="3" id="KW-1003">Cell membrane</keyword>
<feature type="domain" description="EamA" evidence="8">
    <location>
        <begin position="7"/>
        <end position="137"/>
    </location>
</feature>
<feature type="domain" description="EamA" evidence="8">
    <location>
        <begin position="150"/>
        <end position="285"/>
    </location>
</feature>
<feature type="transmembrane region" description="Helical" evidence="7">
    <location>
        <begin position="94"/>
        <end position="114"/>
    </location>
</feature>
<sequence>MNKRTTFFLIFFLVLVWGINWPLSKYALQDMPPVLFSGVRTLLGGLLLLIAAIPRYRRLRFKQTWHIYLLSALVNVILYYGLQTIGIQYLPAGLFSAIVFLQPVLVGIFSWAWLGERMYGLKVIGLVLGFAGVGVISSGASGASGHISIAGIVLALGSALSWALGTVYVKKNSGKVDNIWLVALQLMIGGIFMTGLGSVTESWSDVVWSTEFIASLLFISIFVIALGWLVFYKLMDSGEASKVASFTFLIPLVAILIGTIVLNEPFTYSLLIGLVLVLGSIYLVNRPRRPLPKLIGNS</sequence>
<evidence type="ECO:0000256" key="1">
    <source>
        <dbReference type="ARBA" id="ARBA00004651"/>
    </source>
</evidence>
<evidence type="ECO:0000259" key="8">
    <source>
        <dbReference type="Pfam" id="PF00892"/>
    </source>
</evidence>
<protein>
    <submittedName>
        <fullName evidence="9">Transporter YvbV</fullName>
    </submittedName>
</protein>
<evidence type="ECO:0000256" key="4">
    <source>
        <dbReference type="ARBA" id="ARBA00022692"/>
    </source>
</evidence>
<dbReference type="RefSeq" id="WP_284237135.1">
    <property type="nucleotide sequence ID" value="NZ_BSSQ01000003.1"/>
</dbReference>
<keyword evidence="10" id="KW-1185">Reference proteome</keyword>
<name>A0ABQ6GAZ9_9BACL</name>
<keyword evidence="5 7" id="KW-1133">Transmembrane helix</keyword>
<feature type="transmembrane region" description="Helical" evidence="7">
    <location>
        <begin position="243"/>
        <end position="262"/>
    </location>
</feature>
<accession>A0ABQ6GAZ9</accession>